<sequence length="201" mass="22289">MLLISPSKFDDMLPEIPKIERRASDNITPEQEDAGLFKGGLISVQLALVPVFAVTSRGDCSVRAFNAEGNAVMVLFAGRRRAHFQPVYSQLRYMYLQAEHFDAARGREMRNINSIQLSVQCEGTWRAVIETEEDGTEQRVMNFLLARWAFKGHDGSTLSFGTAPRLPKKPAGPKRPVITPEHAYAAVGAGWSSALRQRSGL</sequence>
<evidence type="ECO:0000313" key="2">
    <source>
        <dbReference type="Proteomes" id="UP000068382"/>
    </source>
</evidence>
<dbReference type="Proteomes" id="UP000068382">
    <property type="component" value="Unassembled WGS sequence"/>
</dbReference>
<organism evidence="1 2">
    <name type="scientific">Tritonibacter horizontis</name>
    <dbReference type="NCBI Taxonomy" id="1768241"/>
    <lineage>
        <taxon>Bacteria</taxon>
        <taxon>Pseudomonadati</taxon>
        <taxon>Pseudomonadota</taxon>
        <taxon>Alphaproteobacteria</taxon>
        <taxon>Rhodobacterales</taxon>
        <taxon>Paracoccaceae</taxon>
        <taxon>Tritonibacter</taxon>
    </lineage>
</organism>
<keyword evidence="2" id="KW-1185">Reference proteome</keyword>
<reference evidence="1 2" key="1">
    <citation type="submission" date="2015-12" db="EMBL/GenBank/DDBJ databases">
        <title>Genome sequence of the marine Rhodobacteraceae strain O3.65, Candidatus Tritonibacter horizontis.</title>
        <authorList>
            <person name="Poehlein A."/>
            <person name="Giebel H.A."/>
            <person name="Voget S."/>
            <person name="Brinkhoff T."/>
        </authorList>
    </citation>
    <scope>NUCLEOTIDE SEQUENCE [LARGE SCALE GENOMIC DNA]</scope>
    <source>
        <strain evidence="1 2">O3.65</strain>
    </source>
</reference>
<dbReference type="RefSeq" id="WP_068242282.1">
    <property type="nucleotide sequence ID" value="NZ_LPUY01000054.1"/>
</dbReference>
<name>A0A132BY53_9RHOB</name>
<comment type="caution">
    <text evidence="1">The sequence shown here is derived from an EMBL/GenBank/DDBJ whole genome shotgun (WGS) entry which is preliminary data.</text>
</comment>
<proteinExistence type="predicted"/>
<accession>A0A132BY53</accession>
<evidence type="ECO:0000313" key="1">
    <source>
        <dbReference type="EMBL" id="KUP93329.1"/>
    </source>
</evidence>
<gene>
    <name evidence="1" type="ORF">TRIHO_18260</name>
</gene>
<dbReference type="EMBL" id="LPUY01000054">
    <property type="protein sequence ID" value="KUP93329.1"/>
    <property type="molecule type" value="Genomic_DNA"/>
</dbReference>
<protein>
    <submittedName>
        <fullName evidence="1">Uncharacterized protein</fullName>
    </submittedName>
</protein>
<dbReference type="OrthoDB" id="7665213at2"/>
<dbReference type="AlphaFoldDB" id="A0A132BY53"/>